<comment type="subcellular location">
    <subcellularLocation>
        <location evidence="1">Nucleus</location>
    </subcellularLocation>
</comment>
<dbReference type="PANTHER" id="PTHR24381">
    <property type="entry name" value="ZINC FINGER PROTEIN"/>
    <property type="match status" value="1"/>
</dbReference>
<evidence type="ECO:0000256" key="2">
    <source>
        <dbReference type="ARBA" id="ARBA00022723"/>
    </source>
</evidence>
<reference evidence="10 11" key="1">
    <citation type="submission" date="2023-09" db="EMBL/GenBank/DDBJ databases">
        <authorList>
            <person name="Wang M."/>
        </authorList>
    </citation>
    <scope>NUCLEOTIDE SEQUENCE [LARGE SCALE GENOMIC DNA]</scope>
    <source>
        <strain evidence="10">GT-2023</strain>
        <tissue evidence="10">Liver</tissue>
    </source>
</reference>
<dbReference type="PROSITE" id="PS50157">
    <property type="entry name" value="ZINC_FINGER_C2H2_2"/>
    <property type="match status" value="5"/>
</dbReference>
<dbReference type="PANTHER" id="PTHR24381:SF393">
    <property type="entry name" value="CHROMATIN-LINKED ADAPTOR FOR MSL PROTEINS, ISOFORM B"/>
    <property type="match status" value="1"/>
</dbReference>
<dbReference type="SMART" id="SM00355">
    <property type="entry name" value="ZnF_C2H2"/>
    <property type="match status" value="6"/>
</dbReference>
<dbReference type="InterPro" id="IPR013087">
    <property type="entry name" value="Znf_C2H2_type"/>
</dbReference>
<evidence type="ECO:0000256" key="6">
    <source>
        <dbReference type="ARBA" id="ARBA00023242"/>
    </source>
</evidence>
<dbReference type="SUPFAM" id="SSF57667">
    <property type="entry name" value="beta-beta-alpha zinc fingers"/>
    <property type="match status" value="2"/>
</dbReference>
<dbReference type="Pfam" id="PF00096">
    <property type="entry name" value="zf-C2H2"/>
    <property type="match status" value="4"/>
</dbReference>
<accession>A0ABR3M5X8</accession>
<name>A0ABR3M5X8_9TELE</name>
<organism evidence="10 11">
    <name type="scientific">Cirrhinus molitorella</name>
    <name type="common">mud carp</name>
    <dbReference type="NCBI Taxonomy" id="172907"/>
    <lineage>
        <taxon>Eukaryota</taxon>
        <taxon>Metazoa</taxon>
        <taxon>Chordata</taxon>
        <taxon>Craniata</taxon>
        <taxon>Vertebrata</taxon>
        <taxon>Euteleostomi</taxon>
        <taxon>Actinopterygii</taxon>
        <taxon>Neopterygii</taxon>
        <taxon>Teleostei</taxon>
        <taxon>Ostariophysi</taxon>
        <taxon>Cypriniformes</taxon>
        <taxon>Cyprinidae</taxon>
        <taxon>Labeoninae</taxon>
        <taxon>Labeonini</taxon>
        <taxon>Cirrhinus</taxon>
    </lineage>
</organism>
<feature type="domain" description="C2H2-type" evidence="9">
    <location>
        <begin position="244"/>
        <end position="271"/>
    </location>
</feature>
<keyword evidence="5" id="KW-0862">Zinc</keyword>
<proteinExistence type="predicted"/>
<feature type="region of interest" description="Disordered" evidence="8">
    <location>
        <begin position="33"/>
        <end position="143"/>
    </location>
</feature>
<evidence type="ECO:0000259" key="9">
    <source>
        <dbReference type="PROSITE" id="PS50157"/>
    </source>
</evidence>
<dbReference type="Gene3D" id="3.30.160.60">
    <property type="entry name" value="Classic Zinc Finger"/>
    <property type="match status" value="4"/>
</dbReference>
<feature type="domain" description="C2H2-type" evidence="9">
    <location>
        <begin position="333"/>
        <end position="360"/>
    </location>
</feature>
<protein>
    <recommendedName>
        <fullName evidence="9">C2H2-type domain-containing protein</fullName>
    </recommendedName>
</protein>
<feature type="compositionally biased region" description="Basic and acidic residues" evidence="8">
    <location>
        <begin position="73"/>
        <end position="89"/>
    </location>
</feature>
<dbReference type="EMBL" id="JAYMGO010000016">
    <property type="protein sequence ID" value="KAL1259449.1"/>
    <property type="molecule type" value="Genomic_DNA"/>
</dbReference>
<keyword evidence="6" id="KW-0539">Nucleus</keyword>
<evidence type="ECO:0000313" key="10">
    <source>
        <dbReference type="EMBL" id="KAL1259449.1"/>
    </source>
</evidence>
<evidence type="ECO:0000313" key="11">
    <source>
        <dbReference type="Proteomes" id="UP001558613"/>
    </source>
</evidence>
<gene>
    <name evidence="10" type="ORF">QQF64_010026</name>
</gene>
<evidence type="ECO:0000256" key="3">
    <source>
        <dbReference type="ARBA" id="ARBA00022737"/>
    </source>
</evidence>
<comment type="caution">
    <text evidence="10">The sequence shown here is derived from an EMBL/GenBank/DDBJ whole genome shotgun (WGS) entry which is preliminary data.</text>
</comment>
<keyword evidence="4 7" id="KW-0863">Zinc-finger</keyword>
<feature type="domain" description="C2H2-type" evidence="9">
    <location>
        <begin position="305"/>
        <end position="332"/>
    </location>
</feature>
<feature type="compositionally biased region" description="Basic and acidic residues" evidence="8">
    <location>
        <begin position="476"/>
        <end position="493"/>
    </location>
</feature>
<keyword evidence="3" id="KW-0677">Repeat</keyword>
<feature type="region of interest" description="Disordered" evidence="8">
    <location>
        <begin position="456"/>
        <end position="493"/>
    </location>
</feature>
<evidence type="ECO:0000256" key="5">
    <source>
        <dbReference type="ARBA" id="ARBA00022833"/>
    </source>
</evidence>
<dbReference type="InterPro" id="IPR036236">
    <property type="entry name" value="Znf_C2H2_sf"/>
</dbReference>
<evidence type="ECO:0000256" key="8">
    <source>
        <dbReference type="SAM" id="MobiDB-lite"/>
    </source>
</evidence>
<feature type="domain" description="C2H2-type" evidence="9">
    <location>
        <begin position="275"/>
        <end position="303"/>
    </location>
</feature>
<dbReference type="PROSITE" id="PS00028">
    <property type="entry name" value="ZINC_FINGER_C2H2_1"/>
    <property type="match status" value="5"/>
</dbReference>
<feature type="region of interest" description="Disordered" evidence="8">
    <location>
        <begin position="158"/>
        <end position="190"/>
    </location>
</feature>
<feature type="compositionally biased region" description="Polar residues" evidence="8">
    <location>
        <begin position="179"/>
        <end position="190"/>
    </location>
</feature>
<evidence type="ECO:0000256" key="7">
    <source>
        <dbReference type="PROSITE-ProRule" id="PRU00042"/>
    </source>
</evidence>
<evidence type="ECO:0000256" key="4">
    <source>
        <dbReference type="ARBA" id="ARBA00022771"/>
    </source>
</evidence>
<dbReference type="Proteomes" id="UP001558613">
    <property type="component" value="Unassembled WGS sequence"/>
</dbReference>
<sequence>MDKDRLAAGPCSWLDMHNFIGDLMAANASVTGHPLREQRTEETLSSAWPKVSHPPHSAPSRQSQVKSAVRFGLHSEERERESRDHESHVQHRACTCPGCPLSSSPSSSSVHTLKPRTSTASEIQPPSPPQSTPPQQTKEPSSAPVALGLCLGLGLSLEEENTEPSSTSAHPQQEDKGTSTHSPIPQANPESPTVQAFPCLCCHRGFQNCSQLLHQQKDVAHHHYHHHHHHCPLTTCTSCTLPSFPCLSCQRTFPTCAQLLRHQQGHAQQEGLQQLPCMHCSASFPRPSQLLQHQRTQHSSKAGGFLCSECGRAFNSHSNLRIHLNVHTGARPYICTDCGKSFSQSGALKIHRRIHTGERPYTCTYCGRGFPHLAGSFSNRSGIRFHHRTVHGIVTEPNSVGRPSLAASASSSDFQRIQASSVNQIQLREMEERNPPSKEPLRGAGDKEALPYACEDCGQRFPDAPSRNRHQTLQHYSKEEREKEKSSSDKTVD</sequence>
<feature type="domain" description="C2H2-type" evidence="9">
    <location>
        <begin position="452"/>
        <end position="480"/>
    </location>
</feature>
<feature type="compositionally biased region" description="Low complexity" evidence="8">
    <location>
        <begin position="133"/>
        <end position="143"/>
    </location>
</feature>
<keyword evidence="11" id="KW-1185">Reference proteome</keyword>
<keyword evidence="2" id="KW-0479">Metal-binding</keyword>
<evidence type="ECO:0000256" key="1">
    <source>
        <dbReference type="ARBA" id="ARBA00004123"/>
    </source>
</evidence>